<protein>
    <submittedName>
        <fullName evidence="3">SusF/SusE family outer membrane protein</fullName>
    </submittedName>
</protein>
<organism evidence="3 4">
    <name type="scientific">Kaistella pullorum</name>
    <dbReference type="NCBI Taxonomy" id="2763074"/>
    <lineage>
        <taxon>Bacteria</taxon>
        <taxon>Pseudomonadati</taxon>
        <taxon>Bacteroidota</taxon>
        <taxon>Flavobacteriia</taxon>
        <taxon>Flavobacteriales</taxon>
        <taxon>Weeksellaceae</taxon>
        <taxon>Chryseobacterium group</taxon>
        <taxon>Kaistella</taxon>
    </lineage>
</organism>
<evidence type="ECO:0000259" key="1">
    <source>
        <dbReference type="Pfam" id="PF14292"/>
    </source>
</evidence>
<dbReference type="InterPro" id="IPR025970">
    <property type="entry name" value="SusE"/>
</dbReference>
<dbReference type="PROSITE" id="PS51257">
    <property type="entry name" value="PROKAR_LIPOPROTEIN"/>
    <property type="match status" value="1"/>
</dbReference>
<reference evidence="3 4" key="1">
    <citation type="submission" date="2020-08" db="EMBL/GenBank/DDBJ databases">
        <title>A Genomic Blueprint of the Chicken Gut Microbiome.</title>
        <authorList>
            <person name="Gilroy R."/>
            <person name="Ravi A."/>
            <person name="Getino M."/>
            <person name="Pursley I."/>
            <person name="Horton D.L."/>
            <person name="Alikhan N.-F."/>
            <person name="Baker D."/>
            <person name="Gharbi K."/>
            <person name="Hall N."/>
            <person name="Watson M."/>
            <person name="Adriaenssens E.M."/>
            <person name="Foster-Nyarko E."/>
            <person name="Jarju S."/>
            <person name="Secka A."/>
            <person name="Antonio M."/>
            <person name="Oren A."/>
            <person name="Chaudhuri R."/>
            <person name="La Ragione R.M."/>
            <person name="Hildebrand F."/>
            <person name="Pallen M.J."/>
        </authorList>
    </citation>
    <scope>NUCLEOTIDE SEQUENCE [LARGE SCALE GENOMIC DNA]</scope>
    <source>
        <strain evidence="3 4">Sa1CVA4</strain>
    </source>
</reference>
<dbReference type="RefSeq" id="WP_251834139.1">
    <property type="nucleotide sequence ID" value="NZ_JACSPS010000004.1"/>
</dbReference>
<accession>A0ABR8WPY0</accession>
<dbReference type="Gene3D" id="2.60.40.3620">
    <property type="match status" value="2"/>
</dbReference>
<name>A0ABR8WPY0_9FLAO</name>
<proteinExistence type="predicted"/>
<feature type="domain" description="SusE outer membrane protein" evidence="1">
    <location>
        <begin position="24"/>
        <end position="129"/>
    </location>
</feature>
<evidence type="ECO:0000259" key="2">
    <source>
        <dbReference type="Pfam" id="PF16411"/>
    </source>
</evidence>
<dbReference type="InterPro" id="IPR032187">
    <property type="entry name" value="SusF/SusE-like_C"/>
</dbReference>
<dbReference type="Pfam" id="PF16411">
    <property type="entry name" value="SusF_SusE"/>
    <property type="match status" value="1"/>
</dbReference>
<sequence length="363" mass="39441">MKNNIFNHLFVMFAMLLGLSSCQDREIITINPESSPILIDLSAETLFLDANFPSNPALTVTWSRATFDVPVETKYRVEISANDKFDDALELTSTTRSQNYASFTAADLNSAAKKIGFVPDVAQKMYFRVVSFIGTDDFVQSSNVTSLMVTPYASAPIYDFVDLYLVGDATAGGWDNLATNNNLFPLLKSTEAGKYTFTGYFKAGGFKMIKVKGSWDDQFGLGAAPGLLSSDGGSGNIPVAADGYYTLTVDTADLTYTFVPATVPATTYSNISIIGTVNGNWDTDTQLTQSTFDPHVWTAFNVTLNAGEFKFRANNAWDTSWGTNAEFFGTASPGGANIPLAAEWTYDIYFNDATGAYTLIPVK</sequence>
<evidence type="ECO:0000313" key="4">
    <source>
        <dbReference type="Proteomes" id="UP000626242"/>
    </source>
</evidence>
<dbReference type="Proteomes" id="UP000626242">
    <property type="component" value="Unassembled WGS sequence"/>
</dbReference>
<dbReference type="Pfam" id="PF14292">
    <property type="entry name" value="SusE"/>
    <property type="match status" value="1"/>
</dbReference>
<gene>
    <name evidence="3" type="ORF">H9628_10705</name>
</gene>
<keyword evidence="4" id="KW-1185">Reference proteome</keyword>
<dbReference type="EMBL" id="JACSPS010000004">
    <property type="protein sequence ID" value="MBD8018942.1"/>
    <property type="molecule type" value="Genomic_DNA"/>
</dbReference>
<feature type="domain" description="Outer membrane protein SusF/SusE-like C-terminal" evidence="2">
    <location>
        <begin position="163"/>
        <end position="257"/>
    </location>
</feature>
<comment type="caution">
    <text evidence="3">The sequence shown here is derived from an EMBL/GenBank/DDBJ whole genome shotgun (WGS) entry which is preliminary data.</text>
</comment>
<evidence type="ECO:0000313" key="3">
    <source>
        <dbReference type="EMBL" id="MBD8018942.1"/>
    </source>
</evidence>